<evidence type="ECO:0000259" key="3">
    <source>
        <dbReference type="Pfam" id="PF04195"/>
    </source>
</evidence>
<comment type="caution">
    <text evidence="4">The sequence shown here is derived from an EMBL/GenBank/DDBJ whole genome shotgun (WGS) entry which is preliminary data.</text>
</comment>
<dbReference type="InterPro" id="IPR007321">
    <property type="entry name" value="Transposase_28"/>
</dbReference>
<feature type="domain" description="Transposase (putative) gypsy type" evidence="3">
    <location>
        <begin position="78"/>
        <end position="122"/>
    </location>
</feature>
<feature type="region of interest" description="Disordered" evidence="2">
    <location>
        <begin position="168"/>
        <end position="234"/>
    </location>
</feature>
<feature type="compositionally biased region" description="Basic and acidic residues" evidence="2">
    <location>
        <begin position="320"/>
        <end position="340"/>
    </location>
</feature>
<feature type="region of interest" description="Disordered" evidence="2">
    <location>
        <begin position="320"/>
        <end position="368"/>
    </location>
</feature>
<reference evidence="4 5" key="1">
    <citation type="submission" date="2019-07" db="EMBL/GenBank/DDBJ databases">
        <title>De Novo Assembly of kiwifruit Actinidia rufa.</title>
        <authorList>
            <person name="Sugita-Konishi S."/>
            <person name="Sato K."/>
            <person name="Mori E."/>
            <person name="Abe Y."/>
            <person name="Kisaki G."/>
            <person name="Hamano K."/>
            <person name="Suezawa K."/>
            <person name="Otani M."/>
            <person name="Fukuda T."/>
            <person name="Manabe T."/>
            <person name="Gomi K."/>
            <person name="Tabuchi M."/>
            <person name="Akimitsu K."/>
            <person name="Kataoka I."/>
        </authorList>
    </citation>
    <scope>NUCLEOTIDE SEQUENCE [LARGE SCALE GENOMIC DNA]</scope>
    <source>
        <strain evidence="5">cv. Fuchu</strain>
    </source>
</reference>
<dbReference type="Proteomes" id="UP000585474">
    <property type="component" value="Unassembled WGS sequence"/>
</dbReference>
<feature type="compositionally biased region" description="Acidic residues" evidence="2">
    <location>
        <begin position="341"/>
        <end position="355"/>
    </location>
</feature>
<keyword evidence="5" id="KW-1185">Reference proteome</keyword>
<proteinExistence type="predicted"/>
<feature type="compositionally biased region" description="Basic and acidic residues" evidence="2">
    <location>
        <begin position="1"/>
        <end position="16"/>
    </location>
</feature>
<dbReference type="PANTHER" id="PTHR31099:SF28">
    <property type="entry name" value="F5J5.12"/>
    <property type="match status" value="1"/>
</dbReference>
<name>A0A7J0G7G1_9ERIC</name>
<feature type="coiled-coil region" evidence="1">
    <location>
        <begin position="277"/>
        <end position="311"/>
    </location>
</feature>
<keyword evidence="1" id="KW-0175">Coiled coil</keyword>
<accession>A0A7J0G7G1</accession>
<gene>
    <name evidence="4" type="ORF">Acr_18g0008220</name>
</gene>
<evidence type="ECO:0000256" key="1">
    <source>
        <dbReference type="SAM" id="Coils"/>
    </source>
</evidence>
<feature type="compositionally biased region" description="Basic and acidic residues" evidence="2">
    <location>
        <begin position="185"/>
        <end position="195"/>
    </location>
</feature>
<feature type="region of interest" description="Disordered" evidence="2">
    <location>
        <begin position="1"/>
        <end position="32"/>
    </location>
</feature>
<sequence length="368" mass="41168">MADEVTRLLSSLREDPTSAEGSPSADPLPPIEREINTTTQDELDRLRESCSISSGIQIRLPEADETIASTSPSEVTFYEATLHANLRLPIHPTIRRILHFYNICLAQLVPNTWRSVICAVVLWQFHKHALSFTNSSSSSEAWSNPRLPLELRSDAMSRRIDMQKLAQMAKRSGSKRSTLAAKDVVIGEKHPRDEVPDISPTKKGKLAADSKGKGTMSPPEDKKGTKSKATLTKTASKGAMPVVAPGEVIPPFDREKIGKLDLDRAILRLFYGVGQAIDELKKMKEDRDVIVERLEKEITELKKKEVLAKESAIKEYKTSDNFRKEDLEIDDELAKEGEDNKEGEDDEEEDDEEKDEEKGDQYTSPLSP</sequence>
<dbReference type="OrthoDB" id="671678at2759"/>
<protein>
    <recommendedName>
        <fullName evidence="3">Transposase (putative) gypsy type domain-containing protein</fullName>
    </recommendedName>
</protein>
<evidence type="ECO:0000313" key="5">
    <source>
        <dbReference type="Proteomes" id="UP000585474"/>
    </source>
</evidence>
<dbReference type="AlphaFoldDB" id="A0A7J0G7G1"/>
<evidence type="ECO:0000256" key="2">
    <source>
        <dbReference type="SAM" id="MobiDB-lite"/>
    </source>
</evidence>
<evidence type="ECO:0000313" key="4">
    <source>
        <dbReference type="EMBL" id="GFZ06652.1"/>
    </source>
</evidence>
<dbReference type="Pfam" id="PF04195">
    <property type="entry name" value="Transposase_28"/>
    <property type="match status" value="1"/>
</dbReference>
<organism evidence="4 5">
    <name type="scientific">Actinidia rufa</name>
    <dbReference type="NCBI Taxonomy" id="165716"/>
    <lineage>
        <taxon>Eukaryota</taxon>
        <taxon>Viridiplantae</taxon>
        <taxon>Streptophyta</taxon>
        <taxon>Embryophyta</taxon>
        <taxon>Tracheophyta</taxon>
        <taxon>Spermatophyta</taxon>
        <taxon>Magnoliopsida</taxon>
        <taxon>eudicotyledons</taxon>
        <taxon>Gunneridae</taxon>
        <taxon>Pentapetalae</taxon>
        <taxon>asterids</taxon>
        <taxon>Ericales</taxon>
        <taxon>Actinidiaceae</taxon>
        <taxon>Actinidia</taxon>
    </lineage>
</organism>
<dbReference type="EMBL" id="BJWL01000018">
    <property type="protein sequence ID" value="GFZ06652.1"/>
    <property type="molecule type" value="Genomic_DNA"/>
</dbReference>
<dbReference type="PANTHER" id="PTHR31099">
    <property type="entry name" value="OS06G0165300 PROTEIN"/>
    <property type="match status" value="1"/>
</dbReference>